<evidence type="ECO:0000256" key="1">
    <source>
        <dbReference type="ARBA" id="ARBA00006581"/>
    </source>
</evidence>
<evidence type="ECO:0000256" key="5">
    <source>
        <dbReference type="ARBA" id="ARBA00023080"/>
    </source>
</evidence>
<evidence type="ECO:0000256" key="2">
    <source>
        <dbReference type="ARBA" id="ARBA00022723"/>
    </source>
</evidence>
<feature type="binding site" evidence="7">
    <location>
        <begin position="89"/>
        <end position="91"/>
    </location>
    <ligand>
        <name>substrate</name>
    </ligand>
</feature>
<evidence type="ECO:0000256" key="6">
    <source>
        <dbReference type="ARBA" id="ARBA00047686"/>
    </source>
</evidence>
<feature type="binding site" evidence="7">
    <location>
        <position position="85"/>
    </location>
    <ligand>
        <name>substrate</name>
    </ligand>
</feature>
<keyword evidence="3 7" id="KW-0378">Hydrolase</keyword>
<keyword evidence="2 7" id="KW-0479">Metal-binding</keyword>
<feature type="binding site" evidence="7">
    <location>
        <begin position="72"/>
        <end position="74"/>
    </location>
    <ligand>
        <name>substrate</name>
    </ligand>
</feature>
<dbReference type="STRING" id="90241.B0682_04585"/>
<keyword evidence="4 7" id="KW-0460">Magnesium</keyword>
<dbReference type="InterPro" id="IPR036157">
    <property type="entry name" value="dUTPase-like_sf"/>
</dbReference>
<feature type="domain" description="dUTPase-like" evidence="8">
    <location>
        <begin position="18"/>
        <end position="152"/>
    </location>
</feature>
<dbReference type="Proteomes" id="UP000191094">
    <property type="component" value="Unassembled WGS sequence"/>
</dbReference>
<dbReference type="RefSeq" id="WP_078306869.1">
    <property type="nucleotide sequence ID" value="NZ_MUYT01000004.1"/>
</dbReference>
<evidence type="ECO:0000313" key="9">
    <source>
        <dbReference type="EMBL" id="OOS21877.1"/>
    </source>
</evidence>
<dbReference type="OrthoDB" id="9809956at2"/>
<dbReference type="GO" id="GO:0006226">
    <property type="term" value="P:dUMP biosynthetic process"/>
    <property type="evidence" value="ECO:0007669"/>
    <property type="project" value="UniProtKB-UniRule"/>
</dbReference>
<evidence type="ECO:0000259" key="8">
    <source>
        <dbReference type="Pfam" id="PF00692"/>
    </source>
</evidence>
<dbReference type="CDD" id="cd07557">
    <property type="entry name" value="trimeric_dUTPase"/>
    <property type="match status" value="1"/>
</dbReference>
<dbReference type="PANTHER" id="PTHR11241:SF0">
    <property type="entry name" value="DEOXYURIDINE 5'-TRIPHOSPHATE NUCLEOTIDOHYDROLASE"/>
    <property type="match status" value="1"/>
</dbReference>
<dbReference type="NCBIfam" id="NF001862">
    <property type="entry name" value="PRK00601.1"/>
    <property type="match status" value="1"/>
</dbReference>
<evidence type="ECO:0000256" key="3">
    <source>
        <dbReference type="ARBA" id="ARBA00022801"/>
    </source>
</evidence>
<accession>A0A1T0CHP9</accession>
<dbReference type="FunFam" id="2.70.40.10:FF:000002">
    <property type="entry name" value="dUTP diphosphatase"/>
    <property type="match status" value="1"/>
</dbReference>
<evidence type="ECO:0000256" key="7">
    <source>
        <dbReference type="HAMAP-Rule" id="MF_00116"/>
    </source>
</evidence>
<dbReference type="GO" id="GO:0004170">
    <property type="term" value="F:dUTP diphosphatase activity"/>
    <property type="evidence" value="ECO:0007669"/>
    <property type="project" value="UniProtKB-UniRule"/>
</dbReference>
<comment type="pathway">
    <text evidence="7">Pyrimidine metabolism; dUMP biosynthesis; dUMP from dCTP (dUTP route): step 2/2.</text>
</comment>
<comment type="similarity">
    <text evidence="1 7">Belongs to the dUTPase family.</text>
</comment>
<dbReference type="NCBIfam" id="TIGR00576">
    <property type="entry name" value="dut"/>
    <property type="match status" value="1"/>
</dbReference>
<dbReference type="InterPro" id="IPR008181">
    <property type="entry name" value="dUTPase"/>
</dbReference>
<sequence>MQSIQVKILNPKVGQDPNFPIPQKATMGSAGIDLRACIDEPITIRQGQTELIGTGLAIHIADPNYAGLILPRSGLGHKHGIVLGNLVGLIDSDYQGELMVSIWNRSDTDFILQPAERMAQYVVVPVLSPTFDIVDEFGHTSMRGAGGFGHTGRQ</sequence>
<dbReference type="Gene3D" id="2.70.40.10">
    <property type="match status" value="1"/>
</dbReference>
<comment type="caution">
    <text evidence="7">Lacks conserved residue(s) required for the propagation of feature annotation.</text>
</comment>
<protein>
    <recommendedName>
        <fullName evidence="7">Deoxyuridine 5'-triphosphate nucleotidohydrolase</fullName>
        <shortName evidence="7">dUTPase</shortName>
        <ecNumber evidence="7">3.6.1.23</ecNumber>
    </recommendedName>
    <alternativeName>
        <fullName evidence="7">dUTP pyrophosphatase</fullName>
    </alternativeName>
</protein>
<dbReference type="AlphaFoldDB" id="A0A1T0CHP9"/>
<comment type="function">
    <text evidence="7">This enzyme is involved in nucleotide metabolism: it produces dUMP, the immediate precursor of thymidine nucleotides and it decreases the intracellular concentration of dUTP so that uracil cannot be incorporated into DNA.</text>
</comment>
<evidence type="ECO:0000313" key="10">
    <source>
        <dbReference type="Proteomes" id="UP000191094"/>
    </source>
</evidence>
<keyword evidence="10" id="KW-1185">Reference proteome</keyword>
<name>A0A1T0CHP9_9GAMM</name>
<dbReference type="GO" id="GO:0000287">
    <property type="term" value="F:magnesium ion binding"/>
    <property type="evidence" value="ECO:0007669"/>
    <property type="project" value="UniProtKB-UniRule"/>
</dbReference>
<dbReference type="HAMAP" id="MF_00116">
    <property type="entry name" value="dUTPase_bact"/>
    <property type="match status" value="1"/>
</dbReference>
<dbReference type="EC" id="3.6.1.23" evidence="7"/>
<gene>
    <name evidence="7" type="primary">dut</name>
    <name evidence="9" type="ORF">B0682_04585</name>
</gene>
<dbReference type="InterPro" id="IPR029054">
    <property type="entry name" value="dUTPase-like"/>
</dbReference>
<dbReference type="Pfam" id="PF00692">
    <property type="entry name" value="dUTPase"/>
    <property type="match status" value="1"/>
</dbReference>
<comment type="cofactor">
    <cofactor evidence="7">
        <name>Mg(2+)</name>
        <dbReference type="ChEBI" id="CHEBI:18420"/>
    </cofactor>
</comment>
<dbReference type="EMBL" id="MUYT01000004">
    <property type="protein sequence ID" value="OOS21877.1"/>
    <property type="molecule type" value="Genomic_DNA"/>
</dbReference>
<comment type="caution">
    <text evidence="9">The sequence shown here is derived from an EMBL/GenBank/DDBJ whole genome shotgun (WGS) entry which is preliminary data.</text>
</comment>
<dbReference type="UniPathway" id="UPA00610">
    <property type="reaction ID" value="UER00666"/>
</dbReference>
<organism evidence="9 10">
    <name type="scientific">Lwoffella lincolnii</name>
    <dbReference type="NCBI Taxonomy" id="90241"/>
    <lineage>
        <taxon>Bacteria</taxon>
        <taxon>Pseudomonadati</taxon>
        <taxon>Pseudomonadota</taxon>
        <taxon>Gammaproteobacteria</taxon>
        <taxon>Moraxellales</taxon>
        <taxon>Moraxellaceae</taxon>
        <taxon>Lwoffella</taxon>
    </lineage>
</organism>
<evidence type="ECO:0000256" key="4">
    <source>
        <dbReference type="ARBA" id="ARBA00022842"/>
    </source>
</evidence>
<proteinExistence type="inferred from homology"/>
<dbReference type="InterPro" id="IPR033704">
    <property type="entry name" value="dUTPase_trimeric"/>
</dbReference>
<dbReference type="SUPFAM" id="SSF51283">
    <property type="entry name" value="dUTPase-like"/>
    <property type="match status" value="1"/>
</dbReference>
<keyword evidence="5 7" id="KW-0546">Nucleotide metabolism</keyword>
<dbReference type="PANTHER" id="PTHR11241">
    <property type="entry name" value="DEOXYURIDINE 5'-TRIPHOSPHATE NUCLEOTIDOHYDROLASE"/>
    <property type="match status" value="1"/>
</dbReference>
<dbReference type="GO" id="GO:0046081">
    <property type="term" value="P:dUTP catabolic process"/>
    <property type="evidence" value="ECO:0007669"/>
    <property type="project" value="InterPro"/>
</dbReference>
<reference evidence="9 10" key="1">
    <citation type="submission" date="2017-02" db="EMBL/GenBank/DDBJ databases">
        <title>Draft genome sequence of Moraxella lincolnii CCUG 9405T type strain.</title>
        <authorList>
            <person name="Salva-Serra F."/>
            <person name="Engstrom-Jakobsson H."/>
            <person name="Thorell K."/>
            <person name="Jaen-Luchoro D."/>
            <person name="Gonzales-Siles L."/>
            <person name="Karlsson R."/>
            <person name="Yazdan S."/>
            <person name="Boulund F."/>
            <person name="Johnning A."/>
            <person name="Engstrand L."/>
            <person name="Kristiansson E."/>
            <person name="Moore E."/>
        </authorList>
    </citation>
    <scope>NUCLEOTIDE SEQUENCE [LARGE SCALE GENOMIC DNA]</scope>
    <source>
        <strain evidence="9 10">CCUG 9405</strain>
    </source>
</reference>
<comment type="catalytic activity">
    <reaction evidence="6 7">
        <text>dUTP + H2O = dUMP + diphosphate + H(+)</text>
        <dbReference type="Rhea" id="RHEA:10248"/>
        <dbReference type="ChEBI" id="CHEBI:15377"/>
        <dbReference type="ChEBI" id="CHEBI:15378"/>
        <dbReference type="ChEBI" id="CHEBI:33019"/>
        <dbReference type="ChEBI" id="CHEBI:61555"/>
        <dbReference type="ChEBI" id="CHEBI:246422"/>
        <dbReference type="EC" id="3.6.1.23"/>
    </reaction>
</comment>